<accession>A0A645ENL4</accession>
<dbReference type="AlphaFoldDB" id="A0A645ENL4"/>
<dbReference type="EMBL" id="VSSQ01048897">
    <property type="protein sequence ID" value="MPN02950.1"/>
    <property type="molecule type" value="Genomic_DNA"/>
</dbReference>
<name>A0A645ENL4_9ZZZZ</name>
<protein>
    <submittedName>
        <fullName evidence="1">Uncharacterized protein</fullName>
    </submittedName>
</protein>
<gene>
    <name evidence="1" type="ORF">SDC9_150171</name>
</gene>
<evidence type="ECO:0000313" key="1">
    <source>
        <dbReference type="EMBL" id="MPN02950.1"/>
    </source>
</evidence>
<sequence length="62" mass="6870">MVHLRFIQMPFPDVPCLIPFFLQHITDADFLILQTDGSTCLAVGENTGCKRVFSGQKTGTGR</sequence>
<comment type="caution">
    <text evidence="1">The sequence shown here is derived from an EMBL/GenBank/DDBJ whole genome shotgun (WGS) entry which is preliminary data.</text>
</comment>
<reference evidence="1" key="1">
    <citation type="submission" date="2019-08" db="EMBL/GenBank/DDBJ databases">
        <authorList>
            <person name="Kucharzyk K."/>
            <person name="Murdoch R.W."/>
            <person name="Higgins S."/>
            <person name="Loffler F."/>
        </authorList>
    </citation>
    <scope>NUCLEOTIDE SEQUENCE</scope>
</reference>
<proteinExistence type="predicted"/>
<organism evidence="1">
    <name type="scientific">bioreactor metagenome</name>
    <dbReference type="NCBI Taxonomy" id="1076179"/>
    <lineage>
        <taxon>unclassified sequences</taxon>
        <taxon>metagenomes</taxon>
        <taxon>ecological metagenomes</taxon>
    </lineage>
</organism>